<evidence type="ECO:0000259" key="2">
    <source>
        <dbReference type="Pfam" id="PF12572"/>
    </source>
</evidence>
<feature type="domain" description="DUF3752" evidence="2">
    <location>
        <begin position="208"/>
        <end position="373"/>
    </location>
</feature>
<dbReference type="Pfam" id="PF12572">
    <property type="entry name" value="DUF3752"/>
    <property type="match status" value="1"/>
</dbReference>
<dbReference type="EMBL" id="MU839009">
    <property type="protein sequence ID" value="KAK1766994.1"/>
    <property type="molecule type" value="Genomic_DNA"/>
</dbReference>
<evidence type="ECO:0000313" key="3">
    <source>
        <dbReference type="EMBL" id="KAK1766994.1"/>
    </source>
</evidence>
<feature type="compositionally biased region" description="Basic and acidic residues" evidence="1">
    <location>
        <begin position="96"/>
        <end position="113"/>
    </location>
</feature>
<dbReference type="GeneID" id="85313743"/>
<keyword evidence="4" id="KW-1185">Reference proteome</keyword>
<evidence type="ECO:0000313" key="4">
    <source>
        <dbReference type="Proteomes" id="UP001244011"/>
    </source>
</evidence>
<name>A0AAJ0FLS1_9PEZI</name>
<dbReference type="RefSeq" id="XP_060283207.1">
    <property type="nucleotide sequence ID" value="XM_060430556.1"/>
</dbReference>
<dbReference type="AlphaFoldDB" id="A0AAJ0FLS1"/>
<sequence>MPPVGPQLPPHLQKRKRTPESDAAPGSPPSKMTRRGNEDEIALDDDSSDDGFGPSIGPTMPTSNLANGFSRAAKEGATRPAGPRPAIGPTLPPTHTNKDEISIHDDDDSDHRPAPGPKRMIGPAPPPNDLSTRPTTAPDSASDSDSDSDSDYGPAPPPTGSPTSSSRHRAGPASPPPPLFPSLPEAPKRDDWMLAPPTSSGARDAAAAVGPDPTKLRARKFASGRAAAASEAHAGGVSSIWTETPEEKRKRLADAVLGRGGDGDRAARAGRKDDGRRLAAGGGGGGDASEERIRSYTEQTRGKSLYEEHQLRKKAAKEGGGGKEGAKDEEEDDDDPSKRAFNWEKDMKAGATISHSKRRELLTRSANFGDRFQKGNYL</sequence>
<dbReference type="InterPro" id="IPR022226">
    <property type="entry name" value="DUF3752"/>
</dbReference>
<dbReference type="PANTHER" id="PTHR46370:SF1">
    <property type="entry name" value="GPALPP MOTIFS-CONTAINING PROTEIN 1"/>
    <property type="match status" value="1"/>
</dbReference>
<feature type="region of interest" description="Disordered" evidence="1">
    <location>
        <begin position="1"/>
        <end position="366"/>
    </location>
</feature>
<feature type="compositionally biased region" description="Basic and acidic residues" evidence="1">
    <location>
        <begin position="336"/>
        <end position="348"/>
    </location>
</feature>
<dbReference type="Proteomes" id="UP001244011">
    <property type="component" value="Unassembled WGS sequence"/>
</dbReference>
<reference evidence="3" key="1">
    <citation type="submission" date="2023-06" db="EMBL/GenBank/DDBJ databases">
        <title>Genome-scale phylogeny and comparative genomics of the fungal order Sordariales.</title>
        <authorList>
            <consortium name="Lawrence Berkeley National Laboratory"/>
            <person name="Hensen N."/>
            <person name="Bonometti L."/>
            <person name="Westerberg I."/>
            <person name="Brannstrom I.O."/>
            <person name="Guillou S."/>
            <person name="Cros-Aarteil S."/>
            <person name="Calhoun S."/>
            <person name="Haridas S."/>
            <person name="Kuo A."/>
            <person name="Mondo S."/>
            <person name="Pangilinan J."/>
            <person name="Riley R."/>
            <person name="Labutti K."/>
            <person name="Andreopoulos B."/>
            <person name="Lipzen A."/>
            <person name="Chen C."/>
            <person name="Yanf M."/>
            <person name="Daum C."/>
            <person name="Ng V."/>
            <person name="Clum A."/>
            <person name="Steindorff A."/>
            <person name="Ohm R."/>
            <person name="Martin F."/>
            <person name="Silar P."/>
            <person name="Natvig D."/>
            <person name="Lalanne C."/>
            <person name="Gautier V."/>
            <person name="Ament-Velasquez S.L."/>
            <person name="Kruys A."/>
            <person name="Hutchinson M.I."/>
            <person name="Powell A.J."/>
            <person name="Barry K."/>
            <person name="Miller A.N."/>
            <person name="Grigoriev I.V."/>
            <person name="Debuchy R."/>
            <person name="Gladieux P."/>
            <person name="Thoren M.H."/>
            <person name="Johannesson H."/>
        </authorList>
    </citation>
    <scope>NUCLEOTIDE SEQUENCE</scope>
    <source>
        <strain evidence="3">8032-3</strain>
    </source>
</reference>
<dbReference type="PANTHER" id="PTHR46370">
    <property type="entry name" value="GPALPP MOTIFS-CONTAINING PROTEIN 1"/>
    <property type="match status" value="1"/>
</dbReference>
<protein>
    <recommendedName>
        <fullName evidence="2">DUF3752 domain-containing protein</fullName>
    </recommendedName>
</protein>
<feature type="compositionally biased region" description="Basic and acidic residues" evidence="1">
    <location>
        <begin position="289"/>
        <end position="326"/>
    </location>
</feature>
<feature type="compositionally biased region" description="Low complexity" evidence="1">
    <location>
        <begin position="223"/>
        <end position="239"/>
    </location>
</feature>
<feature type="compositionally biased region" description="Basic and acidic residues" evidence="1">
    <location>
        <begin position="261"/>
        <end position="277"/>
    </location>
</feature>
<feature type="compositionally biased region" description="Acidic residues" evidence="1">
    <location>
        <begin position="39"/>
        <end position="49"/>
    </location>
</feature>
<evidence type="ECO:0000256" key="1">
    <source>
        <dbReference type="SAM" id="MobiDB-lite"/>
    </source>
</evidence>
<dbReference type="InterPro" id="IPR046331">
    <property type="entry name" value="GPAM1-like"/>
</dbReference>
<organism evidence="3 4">
    <name type="scientific">Phialemonium atrogriseum</name>
    <dbReference type="NCBI Taxonomy" id="1093897"/>
    <lineage>
        <taxon>Eukaryota</taxon>
        <taxon>Fungi</taxon>
        <taxon>Dikarya</taxon>
        <taxon>Ascomycota</taxon>
        <taxon>Pezizomycotina</taxon>
        <taxon>Sordariomycetes</taxon>
        <taxon>Sordariomycetidae</taxon>
        <taxon>Cephalothecales</taxon>
        <taxon>Cephalothecaceae</taxon>
        <taxon>Phialemonium</taxon>
    </lineage>
</organism>
<accession>A0AAJ0FLS1</accession>
<gene>
    <name evidence="3" type="ORF">QBC33DRAFT_569963</name>
</gene>
<proteinExistence type="predicted"/>
<comment type="caution">
    <text evidence="3">The sequence shown here is derived from an EMBL/GenBank/DDBJ whole genome shotgun (WGS) entry which is preliminary data.</text>
</comment>